<dbReference type="PANTHER" id="PTHR33048:SF47">
    <property type="entry name" value="INTEGRAL MEMBRANE PROTEIN-RELATED"/>
    <property type="match status" value="1"/>
</dbReference>
<comment type="subcellular location">
    <subcellularLocation>
        <location evidence="1">Membrane</location>
        <topology evidence="1">Multi-pass membrane protein</topology>
    </subcellularLocation>
</comment>
<evidence type="ECO:0000256" key="1">
    <source>
        <dbReference type="ARBA" id="ARBA00004141"/>
    </source>
</evidence>
<evidence type="ECO:0000256" key="7">
    <source>
        <dbReference type="SAM" id="Phobius"/>
    </source>
</evidence>
<dbReference type="RefSeq" id="XP_024706212.1">
    <property type="nucleotide sequence ID" value="XM_024849065.1"/>
</dbReference>
<dbReference type="Proteomes" id="UP000234275">
    <property type="component" value="Unassembled WGS sequence"/>
</dbReference>
<dbReference type="STRING" id="1392250.A0A2I2GDH4"/>
<dbReference type="GeneID" id="36556764"/>
<keyword evidence="2 7" id="KW-0812">Transmembrane</keyword>
<evidence type="ECO:0000256" key="4">
    <source>
        <dbReference type="ARBA" id="ARBA00023136"/>
    </source>
</evidence>
<organism evidence="9 10">
    <name type="scientific">Aspergillus steynii IBT 23096</name>
    <dbReference type="NCBI Taxonomy" id="1392250"/>
    <lineage>
        <taxon>Eukaryota</taxon>
        <taxon>Fungi</taxon>
        <taxon>Dikarya</taxon>
        <taxon>Ascomycota</taxon>
        <taxon>Pezizomycotina</taxon>
        <taxon>Eurotiomycetes</taxon>
        <taxon>Eurotiomycetidae</taxon>
        <taxon>Eurotiales</taxon>
        <taxon>Aspergillaceae</taxon>
        <taxon>Aspergillus</taxon>
        <taxon>Aspergillus subgen. Circumdati</taxon>
    </lineage>
</organism>
<sequence length="293" mass="32570">MVLSFALGVATAALEHLLIQYGIGRHLDDVDLANLPKLAKLTLISSITNLLCTMTLKISLSIFLLRMVEQANRTVQRLVILNLIILIPFTVAVIIVDLVQCIPLHGYWDNSVNAKCIDTNAVNILLKAASAVGAVTDFMTAAIPIIIIHNLQMPARRKYILYAILALGFFITGASIVKTVSIDWNPEDYTWDNAKLVPWAFTEQEGGVIVGCLVTLRPIWQLIRSRISSQPLSEDYNMSGSGRRTLLRSKQEVDERGLLAEPLEIKKQTRFEVLDEAGGSQADGSENPWEYRR</sequence>
<dbReference type="PANTHER" id="PTHR33048">
    <property type="entry name" value="PTH11-LIKE INTEGRAL MEMBRANE PROTEIN (AFU_ORTHOLOGUE AFUA_5G11245)"/>
    <property type="match status" value="1"/>
</dbReference>
<feature type="transmembrane region" description="Helical" evidence="7">
    <location>
        <begin position="128"/>
        <end position="147"/>
    </location>
</feature>
<dbReference type="OrthoDB" id="4682787at2759"/>
<feature type="transmembrane region" description="Helical" evidence="7">
    <location>
        <begin position="197"/>
        <end position="216"/>
    </location>
</feature>
<dbReference type="VEuPathDB" id="FungiDB:P170DRAFT_436002"/>
<evidence type="ECO:0000256" key="5">
    <source>
        <dbReference type="ARBA" id="ARBA00038359"/>
    </source>
</evidence>
<accession>A0A2I2GDH4</accession>
<feature type="domain" description="Rhodopsin" evidence="8">
    <location>
        <begin position="2"/>
        <end position="221"/>
    </location>
</feature>
<evidence type="ECO:0000256" key="6">
    <source>
        <dbReference type="SAM" id="MobiDB-lite"/>
    </source>
</evidence>
<proteinExistence type="inferred from homology"/>
<dbReference type="InterPro" id="IPR052337">
    <property type="entry name" value="SAT4-like"/>
</dbReference>
<evidence type="ECO:0000256" key="2">
    <source>
        <dbReference type="ARBA" id="ARBA00022692"/>
    </source>
</evidence>
<dbReference type="AlphaFoldDB" id="A0A2I2GDH4"/>
<dbReference type="InterPro" id="IPR049326">
    <property type="entry name" value="Rhodopsin_dom_fungi"/>
</dbReference>
<comment type="caution">
    <text evidence="9">The sequence shown here is derived from an EMBL/GenBank/DDBJ whole genome shotgun (WGS) entry which is preliminary data.</text>
</comment>
<name>A0A2I2GDH4_9EURO</name>
<evidence type="ECO:0000256" key="3">
    <source>
        <dbReference type="ARBA" id="ARBA00022989"/>
    </source>
</evidence>
<evidence type="ECO:0000313" key="10">
    <source>
        <dbReference type="Proteomes" id="UP000234275"/>
    </source>
</evidence>
<feature type="transmembrane region" description="Helical" evidence="7">
    <location>
        <begin position="159"/>
        <end position="177"/>
    </location>
</feature>
<dbReference type="EMBL" id="MSFO01000003">
    <property type="protein sequence ID" value="PLB50910.1"/>
    <property type="molecule type" value="Genomic_DNA"/>
</dbReference>
<comment type="similarity">
    <text evidence="5">Belongs to the SAT4 family.</text>
</comment>
<dbReference type="GO" id="GO:0016020">
    <property type="term" value="C:membrane"/>
    <property type="evidence" value="ECO:0007669"/>
    <property type="project" value="UniProtKB-SubCell"/>
</dbReference>
<keyword evidence="3 7" id="KW-1133">Transmembrane helix</keyword>
<reference evidence="9 10" key="1">
    <citation type="submission" date="2016-12" db="EMBL/GenBank/DDBJ databases">
        <title>The genomes of Aspergillus section Nigri reveals drivers in fungal speciation.</title>
        <authorList>
            <consortium name="DOE Joint Genome Institute"/>
            <person name="Vesth T.C."/>
            <person name="Nybo J."/>
            <person name="Theobald S."/>
            <person name="Brandl J."/>
            <person name="Frisvad J.C."/>
            <person name="Nielsen K.F."/>
            <person name="Lyhne E.K."/>
            <person name="Kogle M.E."/>
            <person name="Kuo A."/>
            <person name="Riley R."/>
            <person name="Clum A."/>
            <person name="Nolan M."/>
            <person name="Lipzen A."/>
            <person name="Salamov A."/>
            <person name="Henrissat B."/>
            <person name="Wiebenga A."/>
            <person name="De Vries R.P."/>
            <person name="Grigoriev I.V."/>
            <person name="Mortensen U.H."/>
            <person name="Andersen M.R."/>
            <person name="Baker S.E."/>
        </authorList>
    </citation>
    <scope>NUCLEOTIDE SEQUENCE [LARGE SCALE GENOMIC DNA]</scope>
    <source>
        <strain evidence="9 10">IBT 23096</strain>
    </source>
</reference>
<gene>
    <name evidence="9" type="ORF">P170DRAFT_436002</name>
</gene>
<keyword evidence="4 7" id="KW-0472">Membrane</keyword>
<feature type="transmembrane region" description="Helical" evidence="7">
    <location>
        <begin position="43"/>
        <end position="66"/>
    </location>
</feature>
<keyword evidence="10" id="KW-1185">Reference proteome</keyword>
<evidence type="ECO:0000313" key="9">
    <source>
        <dbReference type="EMBL" id="PLB50910.1"/>
    </source>
</evidence>
<feature type="transmembrane region" description="Helical" evidence="7">
    <location>
        <begin position="78"/>
        <end position="108"/>
    </location>
</feature>
<feature type="region of interest" description="Disordered" evidence="6">
    <location>
        <begin position="274"/>
        <end position="293"/>
    </location>
</feature>
<dbReference type="Pfam" id="PF20684">
    <property type="entry name" value="Fung_rhodopsin"/>
    <property type="match status" value="1"/>
</dbReference>
<evidence type="ECO:0000259" key="8">
    <source>
        <dbReference type="Pfam" id="PF20684"/>
    </source>
</evidence>
<protein>
    <recommendedName>
        <fullName evidence="8">Rhodopsin domain-containing protein</fullName>
    </recommendedName>
</protein>